<feature type="region of interest" description="Disordered" evidence="1">
    <location>
        <begin position="278"/>
        <end position="300"/>
    </location>
</feature>
<dbReference type="Pfam" id="PF13714">
    <property type="entry name" value="PEP_mutase"/>
    <property type="match status" value="1"/>
</dbReference>
<feature type="compositionally biased region" description="Basic and acidic residues" evidence="1">
    <location>
        <begin position="278"/>
        <end position="289"/>
    </location>
</feature>
<evidence type="ECO:0000313" key="2">
    <source>
        <dbReference type="EMBL" id="KAF5834096.1"/>
    </source>
</evidence>
<protein>
    <submittedName>
        <fullName evidence="2">Pyruvate/Phosphoenolpyruvate kinase-like domain-containing protein</fullName>
    </submittedName>
</protein>
<dbReference type="CDD" id="cd00377">
    <property type="entry name" value="ICL_PEPM"/>
    <property type="match status" value="1"/>
</dbReference>
<keyword evidence="3" id="KW-1185">Reference proteome</keyword>
<comment type="caution">
    <text evidence="2">The sequence shown here is derived from an EMBL/GenBank/DDBJ whole genome shotgun (WGS) entry which is preliminary data.</text>
</comment>
<dbReference type="InterPro" id="IPR015813">
    <property type="entry name" value="Pyrv/PenolPyrv_kinase-like_dom"/>
</dbReference>
<dbReference type="Proteomes" id="UP000815325">
    <property type="component" value="Unassembled WGS sequence"/>
</dbReference>
<dbReference type="PANTHER" id="PTHR42905">
    <property type="entry name" value="PHOSPHOENOLPYRUVATE CARBOXYLASE"/>
    <property type="match status" value="1"/>
</dbReference>
<dbReference type="InterPro" id="IPR040442">
    <property type="entry name" value="Pyrv_kinase-like_dom_sf"/>
</dbReference>
<dbReference type="Gene3D" id="3.20.20.60">
    <property type="entry name" value="Phosphoenolpyruvate-binding domains"/>
    <property type="match status" value="1"/>
</dbReference>
<gene>
    <name evidence="2" type="ORF">DUNSADRAFT_9373</name>
</gene>
<accession>A0ABQ7GHL1</accession>
<reference evidence="2" key="1">
    <citation type="submission" date="2017-08" db="EMBL/GenBank/DDBJ databases">
        <authorList>
            <person name="Polle J.E."/>
            <person name="Barry K."/>
            <person name="Cushman J."/>
            <person name="Schmutz J."/>
            <person name="Tran D."/>
            <person name="Hathwaick L.T."/>
            <person name="Yim W.C."/>
            <person name="Jenkins J."/>
            <person name="Mckie-Krisberg Z.M."/>
            <person name="Prochnik S."/>
            <person name="Lindquist E."/>
            <person name="Dockter R.B."/>
            <person name="Adam C."/>
            <person name="Molina H."/>
            <person name="Bunkerborg J."/>
            <person name="Jin E."/>
            <person name="Buchheim M."/>
            <person name="Magnuson J."/>
        </authorList>
    </citation>
    <scope>NUCLEOTIDE SEQUENCE</scope>
    <source>
        <strain evidence="2">CCAP 19/18</strain>
    </source>
</reference>
<evidence type="ECO:0000313" key="3">
    <source>
        <dbReference type="Proteomes" id="UP000815325"/>
    </source>
</evidence>
<dbReference type="EMBL" id="MU069775">
    <property type="protein sequence ID" value="KAF5834096.1"/>
    <property type="molecule type" value="Genomic_DNA"/>
</dbReference>
<evidence type="ECO:0000256" key="1">
    <source>
        <dbReference type="SAM" id="MobiDB-lite"/>
    </source>
</evidence>
<dbReference type="SUPFAM" id="SSF51621">
    <property type="entry name" value="Phosphoenolpyruvate/pyruvate domain"/>
    <property type="match status" value="1"/>
</dbReference>
<sequence length="300" mass="32450">MHLHLLSRIPGVYDALSAKVLERAGHKAGFVSGYAVSATLLGEPDIGLLTPPEMARKSSQICTAVPQIPVIADADTGGGNVLNVSRTIRQLINAGCKGAIMEDQQWPKRAGHMRNKECIAMEEFASKVAAAREVIGTSDFFLVARTDARATSAKHGLEDAITRANLYMEVGADASFVEAPRSDEELIEIGKSTKGIRVCNMLEGGFTPIHTPRELRDMGYSLVLYPLAGLYSATRALMNVYGTLGTKGTTRDDMQSLAHFSEFNDIIGLEQAIDTEERLTRRESGDKLSVRVRAPTKAAS</sequence>
<dbReference type="InterPro" id="IPR039556">
    <property type="entry name" value="ICL/PEPM"/>
</dbReference>
<proteinExistence type="predicted"/>
<name>A0ABQ7GHL1_DUNSA</name>
<organism evidence="2 3">
    <name type="scientific">Dunaliella salina</name>
    <name type="common">Green alga</name>
    <name type="synonym">Protococcus salinus</name>
    <dbReference type="NCBI Taxonomy" id="3046"/>
    <lineage>
        <taxon>Eukaryota</taxon>
        <taxon>Viridiplantae</taxon>
        <taxon>Chlorophyta</taxon>
        <taxon>core chlorophytes</taxon>
        <taxon>Chlorophyceae</taxon>
        <taxon>CS clade</taxon>
        <taxon>Chlamydomonadales</taxon>
        <taxon>Dunaliellaceae</taxon>
        <taxon>Dunaliella</taxon>
    </lineage>
</organism>
<dbReference type="PANTHER" id="PTHR42905:SF5">
    <property type="entry name" value="CARBOXYVINYL-CARBOXYPHOSPHONATE PHOSPHORYLMUTASE, CHLOROPLASTIC"/>
    <property type="match status" value="1"/>
</dbReference>